<dbReference type="Proteomes" id="UP000036958">
    <property type="component" value="Unassembled WGS sequence"/>
</dbReference>
<keyword evidence="7" id="KW-1185">Reference proteome</keyword>
<dbReference type="EMBL" id="LGIA01000142">
    <property type="protein sequence ID" value="KOH45393.1"/>
    <property type="molecule type" value="Genomic_DNA"/>
</dbReference>
<evidence type="ECO:0000259" key="5">
    <source>
        <dbReference type="Pfam" id="PF17678"/>
    </source>
</evidence>
<comment type="caution">
    <text evidence="6">The sequence shown here is derived from an EMBL/GenBank/DDBJ whole genome shotgun (WGS) entry which is preliminary data.</text>
</comment>
<evidence type="ECO:0000256" key="1">
    <source>
        <dbReference type="ARBA" id="ARBA00001913"/>
    </source>
</evidence>
<evidence type="ECO:0000256" key="2">
    <source>
        <dbReference type="ARBA" id="ARBA00011245"/>
    </source>
</evidence>
<dbReference type="GO" id="GO:0005829">
    <property type="term" value="C:cytosol"/>
    <property type="evidence" value="ECO:0007669"/>
    <property type="project" value="TreeGrafter"/>
</dbReference>
<dbReference type="AlphaFoldDB" id="A0A0L8VAL5"/>
<dbReference type="PANTHER" id="PTHR12143">
    <property type="entry name" value="PEPTIDE N-GLYCANASE PNGASE -RELATED"/>
    <property type="match status" value="1"/>
</dbReference>
<dbReference type="GO" id="GO:0005975">
    <property type="term" value="P:carbohydrate metabolic process"/>
    <property type="evidence" value="ECO:0007669"/>
    <property type="project" value="InterPro"/>
</dbReference>
<dbReference type="Gene3D" id="1.20.1050.60">
    <property type="entry name" value="alpha-1,2-mannosidase"/>
    <property type="match status" value="1"/>
</dbReference>
<evidence type="ECO:0000313" key="6">
    <source>
        <dbReference type="EMBL" id="KOH45393.1"/>
    </source>
</evidence>
<gene>
    <name evidence="6" type="ORF">NC99_17690</name>
</gene>
<dbReference type="STRING" id="1409788.NC99_17690"/>
<dbReference type="Pfam" id="PF17678">
    <property type="entry name" value="Glyco_hydro_92N"/>
    <property type="match status" value="1"/>
</dbReference>
<dbReference type="Gene3D" id="1.20.1610.10">
    <property type="entry name" value="alpha-1,2-mannosidases domains"/>
    <property type="match status" value="1"/>
</dbReference>
<feature type="domain" description="Glycosyl hydrolase family 92 N-terminal" evidence="5">
    <location>
        <begin position="1"/>
        <end position="181"/>
    </location>
</feature>
<dbReference type="GO" id="GO:0000224">
    <property type="term" value="F:peptide-N4-(N-acetyl-beta-glucosaminyl)asparagine amidase activity"/>
    <property type="evidence" value="ECO:0007669"/>
    <property type="project" value="TreeGrafter"/>
</dbReference>
<dbReference type="SUPFAM" id="SSF48208">
    <property type="entry name" value="Six-hairpin glycosidases"/>
    <property type="match status" value="1"/>
</dbReference>
<name>A0A0L8VAL5_9BACT</name>
<dbReference type="InterPro" id="IPR005887">
    <property type="entry name" value="GH92_a_mannosidase_put"/>
</dbReference>
<dbReference type="InterPro" id="IPR041371">
    <property type="entry name" value="GH92_N"/>
</dbReference>
<dbReference type="Gene3D" id="2.70.98.10">
    <property type="match status" value="1"/>
</dbReference>
<organism evidence="6 7">
    <name type="scientific">Sunxiuqinia dokdonensis</name>
    <dbReference type="NCBI Taxonomy" id="1409788"/>
    <lineage>
        <taxon>Bacteria</taxon>
        <taxon>Pseudomonadati</taxon>
        <taxon>Bacteroidota</taxon>
        <taxon>Bacteroidia</taxon>
        <taxon>Marinilabiliales</taxon>
        <taxon>Prolixibacteraceae</taxon>
        <taxon>Sunxiuqinia</taxon>
    </lineage>
</organism>
<accession>A0A0L8VAL5</accession>
<evidence type="ECO:0000259" key="4">
    <source>
        <dbReference type="Pfam" id="PF07971"/>
    </source>
</evidence>
<comment type="subunit">
    <text evidence="2">Monomer.</text>
</comment>
<evidence type="ECO:0000313" key="7">
    <source>
        <dbReference type="Proteomes" id="UP000036958"/>
    </source>
</evidence>
<dbReference type="InterPro" id="IPR014718">
    <property type="entry name" value="GH-type_carb-bd"/>
</dbReference>
<proteinExistence type="predicted"/>
<dbReference type="InterPro" id="IPR008928">
    <property type="entry name" value="6-hairpin_glycosidase_sf"/>
</dbReference>
<keyword evidence="3" id="KW-0106">Calcium</keyword>
<dbReference type="PATRIC" id="fig|1409788.3.peg.1837"/>
<dbReference type="Gene3D" id="3.30.2080.10">
    <property type="entry name" value="GH92 mannosidase domain"/>
    <property type="match status" value="1"/>
</dbReference>
<dbReference type="GO" id="GO:0006516">
    <property type="term" value="P:glycoprotein catabolic process"/>
    <property type="evidence" value="ECO:0007669"/>
    <property type="project" value="TreeGrafter"/>
</dbReference>
<dbReference type="PANTHER" id="PTHR12143:SF39">
    <property type="entry name" value="SECRETED PROTEIN"/>
    <property type="match status" value="1"/>
</dbReference>
<dbReference type="GO" id="GO:0030246">
    <property type="term" value="F:carbohydrate binding"/>
    <property type="evidence" value="ECO:0007669"/>
    <property type="project" value="InterPro"/>
</dbReference>
<comment type="cofactor">
    <cofactor evidence="1">
        <name>Ca(2+)</name>
        <dbReference type="ChEBI" id="CHEBI:29108"/>
    </cofactor>
</comment>
<evidence type="ECO:0000256" key="3">
    <source>
        <dbReference type="ARBA" id="ARBA00022837"/>
    </source>
</evidence>
<feature type="domain" description="Glycosyl hydrolase family 92" evidence="4">
    <location>
        <begin position="187"/>
        <end position="651"/>
    </location>
</feature>
<dbReference type="NCBIfam" id="TIGR01180">
    <property type="entry name" value="aman2_put"/>
    <property type="match status" value="1"/>
</dbReference>
<protein>
    <submittedName>
        <fullName evidence="6">Alpha-1,2-mannosidase</fullName>
    </submittedName>
</protein>
<dbReference type="InterPro" id="IPR050883">
    <property type="entry name" value="PNGase"/>
</dbReference>
<sequence length="654" mass="74627">MIQATPVTMYGSGSGYQYEDTIIFAFFHTAKGHWNLGHVPILPFTGEITADNYHSGYSHKNESAKAGYYQVFLERYGINAEMTTTLRCAYHKYTFSPKDEKKLLLNLSRMNNMSAGTKYTFKQENENTFSGSQGSREAIYFYAVANHNIESIDSISHNRDRITIVSFADQKEPLELKIGFSFVSAEKARKNLEAEMIDKNFAQVVKEADETWEDLLSKIKVTGGTEKQKETFYSCLYGALQWPALRSDVDGEYTDSRGHVVNKGFNYYTSNNYWDTWQSKVVLMGMLEPEVANDVIRSDIEKAKVSGYLSSGFHGDFAPSFITGMYLRGICDYDVDSAYYFALRNATVPPTGSTRGGRKYLSEYIERGWIAENRVENPTTKIEENEAKASVSKTIEYAYSDYAVALLAKELGDMDNYYKLMQRSSNYKNLFDPSTRFMRGRFDNGDWVTPFYPDYPYYVYMFRESTGWQSTFFAQHDPLGVIGLFPSEKAFEEKLDSLFTVPWKGYEADNFTGFFGQYCVGNQPSQGIAYYYYFIDKQEKSQEKIDIIMEEYYSMGKEGLAYAGMDDEGGLSAWYVFNALGLYPFSPADPEYIVTVPLFDKIEITMGNNSKFSIIKKNSGRKITNIRHGEKSISGYFVAHDALKKGKDLVIITE</sequence>
<dbReference type="InterPro" id="IPR012939">
    <property type="entry name" value="Glyco_hydro_92"/>
</dbReference>
<reference evidence="7" key="1">
    <citation type="submission" date="2015-07" db="EMBL/GenBank/DDBJ databases">
        <title>Genome sequencing of Sunxiuqinia dokdonensis strain SK.</title>
        <authorList>
            <person name="Ahn S."/>
            <person name="Kim B.-C."/>
        </authorList>
    </citation>
    <scope>NUCLEOTIDE SEQUENCE [LARGE SCALE GENOMIC DNA]</scope>
    <source>
        <strain evidence="7">SK</strain>
    </source>
</reference>
<dbReference type="Pfam" id="PF07971">
    <property type="entry name" value="Glyco_hydro_92"/>
    <property type="match status" value="1"/>
</dbReference>